<evidence type="ECO:0000313" key="2">
    <source>
        <dbReference type="EMBL" id="QNO42392.1"/>
    </source>
</evidence>
<reference evidence="1" key="1">
    <citation type="submission" date="2020-06" db="EMBL/GenBank/DDBJ databases">
        <title>Unique genomic features of the anaerobic methanotrophic archaea.</title>
        <authorList>
            <person name="Chadwick G.L."/>
            <person name="Skennerton C.T."/>
            <person name="Laso-Perez R."/>
            <person name="Leu A.O."/>
            <person name="Speth D.R."/>
            <person name="Yu H."/>
            <person name="Morgan-Lang C."/>
            <person name="Hatzenpichler R."/>
            <person name="Goudeau D."/>
            <person name="Malmstrom R."/>
            <person name="Brazelton W.J."/>
            <person name="Woyke T."/>
            <person name="Hallam S.J."/>
            <person name="Tyson G.W."/>
            <person name="Wegener G."/>
            <person name="Boetius A."/>
            <person name="Orphan V."/>
        </authorList>
    </citation>
    <scope>NUCLEOTIDE SEQUENCE</scope>
</reference>
<evidence type="ECO:0000313" key="1">
    <source>
        <dbReference type="EMBL" id="QNO42131.1"/>
    </source>
</evidence>
<accession>A0A7G9Y297</accession>
<dbReference type="AlphaFoldDB" id="A0A7G9Y297"/>
<protein>
    <submittedName>
        <fullName evidence="1">Uncharacterized protein</fullName>
    </submittedName>
</protein>
<gene>
    <name evidence="1" type="ORF">KOINGEPH_00002</name>
    <name evidence="2" type="ORF">LFOPHFOE_00032</name>
</gene>
<dbReference type="EMBL" id="MT630734">
    <property type="protein sequence ID" value="QNO42392.1"/>
    <property type="molecule type" value="Genomic_DNA"/>
</dbReference>
<name>A0A7G9Y297_9EURY</name>
<organism evidence="1">
    <name type="scientific">Candidatus Methanogaster sp. ANME-2c ERB4</name>
    <dbReference type="NCBI Taxonomy" id="2759911"/>
    <lineage>
        <taxon>Archaea</taxon>
        <taxon>Methanobacteriati</taxon>
        <taxon>Methanobacteriota</taxon>
        <taxon>Stenosarchaea group</taxon>
        <taxon>Methanomicrobia</taxon>
        <taxon>Methanosarcinales</taxon>
        <taxon>ANME-2 cluster</taxon>
        <taxon>Candidatus Methanogasteraceae</taxon>
        <taxon>Candidatus Methanogaster</taxon>
    </lineage>
</organism>
<sequence length="126" mass="15014">MDFNVAYEKYSRLISNNPELNAEDVKYMEDLKDMDLENMHVKYFKADKIYFLRIVRRKNDKGSDEEYGFIDILKHEIKLPKDLINLFVFCIIDIKLKQLKINIELDDGSLKEIKSVAFIIKNVIYN</sequence>
<proteinExistence type="predicted"/>
<dbReference type="EMBL" id="MT630712">
    <property type="protein sequence ID" value="QNO42131.1"/>
    <property type="molecule type" value="Genomic_DNA"/>
</dbReference>